<comment type="function">
    <text evidence="7">Component of the EKC/KEOPS complex that is required for the formation of a threonylcarbamoyl group on adenosine at position 37 (t(6)A37) in tRNAs that read codons beginning with adenine. The complex is probably involved in the transfer of the threonylcarbamoyl moiety of threonylcarbamoyl-AMP (TC-AMP) to the N6 group of A37. LAGE3 functions as a dimerization module for the complex.</text>
</comment>
<dbReference type="WBParaSite" id="EEL_0000928501-mRNA-1">
    <property type="protein sequence ID" value="EEL_0000928501-mRNA-1"/>
    <property type="gene ID" value="EEL_0000928501"/>
</dbReference>
<evidence type="ECO:0000256" key="2">
    <source>
        <dbReference type="ARBA" id="ARBA00004496"/>
    </source>
</evidence>
<keyword evidence="5" id="KW-0819">tRNA processing</keyword>
<keyword evidence="9" id="KW-1185">Reference proteome</keyword>
<evidence type="ECO:0000256" key="5">
    <source>
        <dbReference type="ARBA" id="ARBA00022694"/>
    </source>
</evidence>
<dbReference type="GO" id="GO:0070525">
    <property type="term" value="P:tRNA threonylcarbamoyladenosine metabolic process"/>
    <property type="evidence" value="ECO:0007669"/>
    <property type="project" value="TreeGrafter"/>
</dbReference>
<protein>
    <recommendedName>
        <fullName evidence="8">L antigen family member 3</fullName>
    </recommendedName>
</protein>
<proteinExistence type="inferred from homology"/>
<keyword evidence="6" id="KW-0539">Nucleus</keyword>
<sequence length="128" mass="14607">MNDEKQLDESVNDLEDCSDENTIELRNADENHKAILHIDLGSEEKAQIICKTLAVDKEPSRSTAKRTYSVRGHHLVVEVVSLDTKYLQKSIDNLFDMYHLANQTIEEVTKYQLKMPDNDTDATLSRNG</sequence>
<evidence type="ECO:0000256" key="6">
    <source>
        <dbReference type="ARBA" id="ARBA00023242"/>
    </source>
</evidence>
<comment type="similarity">
    <text evidence="3">Belongs to the CTAG/PCC1 family.</text>
</comment>
<dbReference type="Proteomes" id="UP000050640">
    <property type="component" value="Unplaced"/>
</dbReference>
<evidence type="ECO:0000256" key="8">
    <source>
        <dbReference type="ARBA" id="ARBA00076355"/>
    </source>
</evidence>
<dbReference type="InterPro" id="IPR015419">
    <property type="entry name" value="CTAG/Pcc1"/>
</dbReference>
<evidence type="ECO:0000313" key="9">
    <source>
        <dbReference type="Proteomes" id="UP000050640"/>
    </source>
</evidence>
<dbReference type="Pfam" id="PF09341">
    <property type="entry name" value="Pcc1"/>
    <property type="match status" value="1"/>
</dbReference>
<evidence type="ECO:0000256" key="1">
    <source>
        <dbReference type="ARBA" id="ARBA00004123"/>
    </source>
</evidence>
<evidence type="ECO:0000256" key="3">
    <source>
        <dbReference type="ARBA" id="ARBA00007073"/>
    </source>
</evidence>
<keyword evidence="4" id="KW-0963">Cytoplasm</keyword>
<name>A0A0R3S3E7_9BILA</name>
<evidence type="ECO:0000256" key="4">
    <source>
        <dbReference type="ARBA" id="ARBA00022490"/>
    </source>
</evidence>
<reference evidence="10" key="1">
    <citation type="submission" date="2017-02" db="UniProtKB">
        <authorList>
            <consortium name="WormBaseParasite"/>
        </authorList>
    </citation>
    <scope>IDENTIFICATION</scope>
</reference>
<comment type="subcellular location">
    <subcellularLocation>
        <location evidence="2">Cytoplasm</location>
    </subcellularLocation>
    <subcellularLocation>
        <location evidence="1">Nucleus</location>
    </subcellularLocation>
</comment>
<dbReference type="GO" id="GO:0005737">
    <property type="term" value="C:cytoplasm"/>
    <property type="evidence" value="ECO:0007669"/>
    <property type="project" value="UniProtKB-SubCell"/>
</dbReference>
<dbReference type="AlphaFoldDB" id="A0A0R3S3E7"/>
<dbReference type="Gene3D" id="3.30.310.50">
    <property type="entry name" value="Alpha-D-phosphohexomutase, C-terminal domain"/>
    <property type="match status" value="1"/>
</dbReference>
<accession>A0A0R3S3E7</accession>
<organism evidence="9 10">
    <name type="scientific">Elaeophora elaphi</name>
    <dbReference type="NCBI Taxonomy" id="1147741"/>
    <lineage>
        <taxon>Eukaryota</taxon>
        <taxon>Metazoa</taxon>
        <taxon>Ecdysozoa</taxon>
        <taxon>Nematoda</taxon>
        <taxon>Chromadorea</taxon>
        <taxon>Rhabditida</taxon>
        <taxon>Spirurina</taxon>
        <taxon>Spiruromorpha</taxon>
        <taxon>Filarioidea</taxon>
        <taxon>Onchocercidae</taxon>
        <taxon>Elaeophora</taxon>
    </lineage>
</organism>
<dbReference type="GO" id="GO:0000408">
    <property type="term" value="C:EKC/KEOPS complex"/>
    <property type="evidence" value="ECO:0007669"/>
    <property type="project" value="TreeGrafter"/>
</dbReference>
<dbReference type="GO" id="GO:0008033">
    <property type="term" value="P:tRNA processing"/>
    <property type="evidence" value="ECO:0007669"/>
    <property type="project" value="UniProtKB-KW"/>
</dbReference>
<dbReference type="GO" id="GO:0005634">
    <property type="term" value="C:nucleus"/>
    <property type="evidence" value="ECO:0007669"/>
    <property type="project" value="UniProtKB-SubCell"/>
</dbReference>
<dbReference type="PANTHER" id="PTHR31283:SF5">
    <property type="entry name" value="EKC_KEOPS COMPLEX SUBUNIT LAGE3"/>
    <property type="match status" value="1"/>
</dbReference>
<evidence type="ECO:0000256" key="7">
    <source>
        <dbReference type="ARBA" id="ARBA00053047"/>
    </source>
</evidence>
<evidence type="ECO:0000313" key="10">
    <source>
        <dbReference type="WBParaSite" id="EEL_0000928501-mRNA-1"/>
    </source>
</evidence>
<dbReference type="FunFam" id="3.30.310.50:FF:000005">
    <property type="entry name" value="L antigen family member 3"/>
    <property type="match status" value="1"/>
</dbReference>
<dbReference type="PANTHER" id="PTHR31283">
    <property type="entry name" value="EKC/KEOPS COMPLEX SUBUNIT PCC1 FAMILY MEMBER"/>
    <property type="match status" value="1"/>
</dbReference>